<name>A0A174CN49_9FIRM</name>
<feature type="transmembrane region" description="Helical" evidence="1">
    <location>
        <begin position="7"/>
        <end position="29"/>
    </location>
</feature>
<dbReference type="AlphaFoldDB" id="A0A174CN49"/>
<keyword evidence="1" id="KW-1133">Transmembrane helix</keyword>
<proteinExistence type="predicted"/>
<feature type="transmembrane region" description="Helical" evidence="1">
    <location>
        <begin position="66"/>
        <end position="88"/>
    </location>
</feature>
<reference evidence="2 3" key="1">
    <citation type="submission" date="2015-09" db="EMBL/GenBank/DDBJ databases">
        <authorList>
            <consortium name="Pathogen Informatics"/>
        </authorList>
    </citation>
    <scope>NUCLEOTIDE SEQUENCE [LARGE SCALE GENOMIC DNA]</scope>
    <source>
        <strain evidence="2 3">2789STDY5608866</strain>
    </source>
</reference>
<accession>A0A174CN49</accession>
<keyword evidence="1" id="KW-0472">Membrane</keyword>
<gene>
    <name evidence="2" type="ORF">ERS852423_02380</name>
</gene>
<protein>
    <submittedName>
        <fullName evidence="2">Uncharacterized protein</fullName>
    </submittedName>
</protein>
<evidence type="ECO:0000256" key="1">
    <source>
        <dbReference type="SAM" id="Phobius"/>
    </source>
</evidence>
<organism evidence="2 3">
    <name type="scientific">Dorea longicatena</name>
    <dbReference type="NCBI Taxonomy" id="88431"/>
    <lineage>
        <taxon>Bacteria</taxon>
        <taxon>Bacillati</taxon>
        <taxon>Bacillota</taxon>
        <taxon>Clostridia</taxon>
        <taxon>Lachnospirales</taxon>
        <taxon>Lachnospiraceae</taxon>
        <taxon>Dorea</taxon>
    </lineage>
</organism>
<evidence type="ECO:0000313" key="3">
    <source>
        <dbReference type="Proteomes" id="UP000095439"/>
    </source>
</evidence>
<keyword evidence="1" id="KW-0812">Transmembrane</keyword>
<sequence length="92" mass="10730">MTEKQKYYLWFALIVSICMTILMEIFQLYTLPVLGILELFMLANVCMITVNLFIRKCVNHVETLIVTGCFFLFLLARNTFMLLFSIGIPHSQ</sequence>
<dbReference type="EMBL" id="CYYY01000012">
    <property type="protein sequence ID" value="CUO13589.1"/>
    <property type="molecule type" value="Genomic_DNA"/>
</dbReference>
<evidence type="ECO:0000313" key="2">
    <source>
        <dbReference type="EMBL" id="CUO13589.1"/>
    </source>
</evidence>
<feature type="transmembrane region" description="Helical" evidence="1">
    <location>
        <begin position="35"/>
        <end position="54"/>
    </location>
</feature>
<dbReference type="Proteomes" id="UP000095439">
    <property type="component" value="Unassembled WGS sequence"/>
</dbReference>